<organism evidence="1 2">
    <name type="scientific">Flavobacterium faecale</name>
    <dbReference type="NCBI Taxonomy" id="1355330"/>
    <lineage>
        <taxon>Bacteria</taxon>
        <taxon>Pseudomonadati</taxon>
        <taxon>Bacteroidota</taxon>
        <taxon>Flavobacteriia</taxon>
        <taxon>Flavobacteriales</taxon>
        <taxon>Flavobacteriaceae</taxon>
        <taxon>Flavobacterium</taxon>
    </lineage>
</organism>
<evidence type="ECO:0000313" key="2">
    <source>
        <dbReference type="Proteomes" id="UP000244527"/>
    </source>
</evidence>
<keyword evidence="2" id="KW-1185">Reference proteome</keyword>
<reference evidence="1 2" key="1">
    <citation type="submission" date="2017-04" db="EMBL/GenBank/DDBJ databases">
        <title>Compelte genome sequence of WV33.</title>
        <authorList>
            <person name="Lee P.C."/>
        </authorList>
    </citation>
    <scope>NUCLEOTIDE SEQUENCE [LARGE SCALE GENOMIC DNA]</scope>
    <source>
        <strain evidence="1 2">WV33</strain>
    </source>
</reference>
<dbReference type="Proteomes" id="UP000244527">
    <property type="component" value="Chromosome"/>
</dbReference>
<dbReference type="EMBL" id="CP020918">
    <property type="protein sequence ID" value="AWG22968.1"/>
    <property type="molecule type" value="Genomic_DNA"/>
</dbReference>
<proteinExistence type="predicted"/>
<dbReference type="RefSeq" id="WP_108741872.1">
    <property type="nucleotide sequence ID" value="NZ_CP020918.1"/>
</dbReference>
<evidence type="ECO:0000313" key="1">
    <source>
        <dbReference type="EMBL" id="AWG22968.1"/>
    </source>
</evidence>
<sequence length="213" mass="24877">MGQLSQIFIFFTSVLFAQENQGSITFEEKIKLEIENPSSQYFYPNLLTKINELPESTSQEELKFLYYGQIYKKGSGLSFLDNPNEDTFRKAVMQKNCNKILKFVYLNLKQNPVLLTTLMPVCDCQSKIKATEKDYLNTRLKILIELILDTGNGYSKETAIKIANIEDDLLLKEILKFKDGKETFETLNNRTFSVWNNGIEKIYFEDSWNYKYN</sequence>
<accession>A0A2S1LGY7</accession>
<dbReference type="OrthoDB" id="686440at2"/>
<dbReference type="InterPro" id="IPR032578">
    <property type="entry name" value="DUF4919"/>
</dbReference>
<gene>
    <name evidence="1" type="ORF">FFWV33_16255</name>
</gene>
<dbReference type="KEGG" id="ffa:FFWV33_16255"/>
<name>A0A2S1LGY7_9FLAO</name>
<evidence type="ECO:0008006" key="3">
    <source>
        <dbReference type="Google" id="ProtNLM"/>
    </source>
</evidence>
<dbReference type="AlphaFoldDB" id="A0A2S1LGY7"/>
<protein>
    <recommendedName>
        <fullName evidence="3">DUF4919 domain-containing protein</fullName>
    </recommendedName>
</protein>
<dbReference type="Pfam" id="PF16266">
    <property type="entry name" value="DUF4919"/>
    <property type="match status" value="1"/>
</dbReference>